<proteinExistence type="predicted"/>
<keyword evidence="3" id="KW-1185">Reference proteome</keyword>
<evidence type="ECO:0000313" key="2">
    <source>
        <dbReference type="EMBL" id="KAK4187030.1"/>
    </source>
</evidence>
<sequence>MREMNLPLRSLEASSAVGPFFWWSIANTNQGKILQLIFRKSDVRWNGTSRGWEVMLSYCFKTRITSGFLKGTVSAKLEEEILPYLQQCSAPNAHPLLLPFLFLNSQLSSTNDIQQQESRETIRQLEKRLAQRYKTTAAPNFSPAEDKRSQAWQNVVRKLQDAARQFWKQLSPEDRKLEGLRELHESIISRLKFISIKLDGLENYTHVSLERLALQWEVLNSIIDQRESRLSLEIAVQQQRLANSSRQDSISMKTLALLGAFILPGTFLSSMFSMPFFNFDSDMNGSVSSPLWIYFILMVPLTLIVVGAWILFDRASKKKKPEEDLEEAESLLHALEARITARTLRRRTGLNPTGSGDIMRSATFPSALTGQTFE</sequence>
<reference evidence="2" key="2">
    <citation type="submission" date="2023-05" db="EMBL/GenBank/DDBJ databases">
        <authorList>
            <consortium name="Lawrence Berkeley National Laboratory"/>
            <person name="Steindorff A."/>
            <person name="Hensen N."/>
            <person name="Bonometti L."/>
            <person name="Westerberg I."/>
            <person name="Brannstrom I.O."/>
            <person name="Guillou S."/>
            <person name="Cros-Aarteil S."/>
            <person name="Calhoun S."/>
            <person name="Haridas S."/>
            <person name="Kuo A."/>
            <person name="Mondo S."/>
            <person name="Pangilinan J."/>
            <person name="Riley R."/>
            <person name="Labutti K."/>
            <person name="Andreopoulos B."/>
            <person name="Lipzen A."/>
            <person name="Chen C."/>
            <person name="Yanf M."/>
            <person name="Daum C."/>
            <person name="Ng V."/>
            <person name="Clum A."/>
            <person name="Ohm R."/>
            <person name="Martin F."/>
            <person name="Silar P."/>
            <person name="Natvig D."/>
            <person name="Lalanne C."/>
            <person name="Gautier V."/>
            <person name="Ament-Velasquez S.L."/>
            <person name="Kruys A."/>
            <person name="Hutchinson M.I."/>
            <person name="Powell A.J."/>
            <person name="Barry K."/>
            <person name="Miller A.N."/>
            <person name="Grigoriev I.V."/>
            <person name="Debuchy R."/>
            <person name="Gladieux P."/>
            <person name="Thoren M.H."/>
            <person name="Johannesson H."/>
        </authorList>
    </citation>
    <scope>NUCLEOTIDE SEQUENCE</scope>
    <source>
        <strain evidence="2">PSN309</strain>
    </source>
</reference>
<keyword evidence="1" id="KW-1133">Transmembrane helix</keyword>
<reference evidence="2" key="1">
    <citation type="journal article" date="2023" name="Mol. Phylogenet. Evol.">
        <title>Genome-scale phylogeny and comparative genomics of the fungal order Sordariales.</title>
        <authorList>
            <person name="Hensen N."/>
            <person name="Bonometti L."/>
            <person name="Westerberg I."/>
            <person name="Brannstrom I.O."/>
            <person name="Guillou S."/>
            <person name="Cros-Aarteil S."/>
            <person name="Calhoun S."/>
            <person name="Haridas S."/>
            <person name="Kuo A."/>
            <person name="Mondo S."/>
            <person name="Pangilinan J."/>
            <person name="Riley R."/>
            <person name="LaButti K."/>
            <person name="Andreopoulos B."/>
            <person name="Lipzen A."/>
            <person name="Chen C."/>
            <person name="Yan M."/>
            <person name="Daum C."/>
            <person name="Ng V."/>
            <person name="Clum A."/>
            <person name="Steindorff A."/>
            <person name="Ohm R.A."/>
            <person name="Martin F."/>
            <person name="Silar P."/>
            <person name="Natvig D.O."/>
            <person name="Lalanne C."/>
            <person name="Gautier V."/>
            <person name="Ament-Velasquez S.L."/>
            <person name="Kruys A."/>
            <person name="Hutchinson M.I."/>
            <person name="Powell A.J."/>
            <person name="Barry K."/>
            <person name="Miller A.N."/>
            <person name="Grigoriev I.V."/>
            <person name="Debuchy R."/>
            <person name="Gladieux P."/>
            <person name="Hiltunen Thoren M."/>
            <person name="Johannesson H."/>
        </authorList>
    </citation>
    <scope>NUCLEOTIDE SEQUENCE</scope>
    <source>
        <strain evidence="2">PSN309</strain>
    </source>
</reference>
<evidence type="ECO:0000256" key="1">
    <source>
        <dbReference type="SAM" id="Phobius"/>
    </source>
</evidence>
<comment type="caution">
    <text evidence="2">The sequence shown here is derived from an EMBL/GenBank/DDBJ whole genome shotgun (WGS) entry which is preliminary data.</text>
</comment>
<dbReference type="AlphaFoldDB" id="A0AAN7AIL7"/>
<organism evidence="2 3">
    <name type="scientific">Podospora australis</name>
    <dbReference type="NCBI Taxonomy" id="1536484"/>
    <lineage>
        <taxon>Eukaryota</taxon>
        <taxon>Fungi</taxon>
        <taxon>Dikarya</taxon>
        <taxon>Ascomycota</taxon>
        <taxon>Pezizomycotina</taxon>
        <taxon>Sordariomycetes</taxon>
        <taxon>Sordariomycetidae</taxon>
        <taxon>Sordariales</taxon>
        <taxon>Podosporaceae</taxon>
        <taxon>Podospora</taxon>
    </lineage>
</organism>
<feature type="transmembrane region" description="Helical" evidence="1">
    <location>
        <begin position="291"/>
        <end position="312"/>
    </location>
</feature>
<dbReference type="Gene3D" id="1.20.58.340">
    <property type="entry name" value="Magnesium transport protein CorA, transmembrane region"/>
    <property type="match status" value="1"/>
</dbReference>
<keyword evidence="1" id="KW-0812">Transmembrane</keyword>
<name>A0AAN7AIL7_9PEZI</name>
<dbReference type="Gene3D" id="1.20.58.60">
    <property type="match status" value="1"/>
</dbReference>
<dbReference type="EMBL" id="MU864411">
    <property type="protein sequence ID" value="KAK4187030.1"/>
    <property type="molecule type" value="Genomic_DNA"/>
</dbReference>
<keyword evidence="1" id="KW-0472">Membrane</keyword>
<protein>
    <submittedName>
        <fullName evidence="2">Uncharacterized protein</fullName>
    </submittedName>
</protein>
<accession>A0AAN7AIL7</accession>
<gene>
    <name evidence="2" type="ORF">QBC35DRAFT_553131</name>
</gene>
<dbReference type="Proteomes" id="UP001302126">
    <property type="component" value="Unassembled WGS sequence"/>
</dbReference>
<feature type="transmembrane region" description="Helical" evidence="1">
    <location>
        <begin position="255"/>
        <end position="279"/>
    </location>
</feature>
<evidence type="ECO:0000313" key="3">
    <source>
        <dbReference type="Proteomes" id="UP001302126"/>
    </source>
</evidence>